<keyword evidence="1" id="KW-0472">Membrane</keyword>
<organism evidence="2 3">
    <name type="scientific">Aquisalinus flavus</name>
    <dbReference type="NCBI Taxonomy" id="1526572"/>
    <lineage>
        <taxon>Bacteria</taxon>
        <taxon>Pseudomonadati</taxon>
        <taxon>Pseudomonadota</taxon>
        <taxon>Alphaproteobacteria</taxon>
        <taxon>Parvularculales</taxon>
        <taxon>Parvularculaceae</taxon>
        <taxon>Aquisalinus</taxon>
    </lineage>
</organism>
<dbReference type="AlphaFoldDB" id="A0A8J2Y5N9"/>
<evidence type="ECO:0000256" key="1">
    <source>
        <dbReference type="SAM" id="Phobius"/>
    </source>
</evidence>
<reference evidence="2" key="2">
    <citation type="submission" date="2020-09" db="EMBL/GenBank/DDBJ databases">
        <authorList>
            <person name="Sun Q."/>
            <person name="Zhou Y."/>
        </authorList>
    </citation>
    <scope>NUCLEOTIDE SEQUENCE</scope>
    <source>
        <strain evidence="2">CGMCC 1.12921</strain>
    </source>
</reference>
<dbReference type="EMBL" id="BMGH01000001">
    <property type="protein sequence ID" value="GGD15316.1"/>
    <property type="molecule type" value="Genomic_DNA"/>
</dbReference>
<dbReference type="Proteomes" id="UP000613582">
    <property type="component" value="Unassembled WGS sequence"/>
</dbReference>
<feature type="transmembrane region" description="Helical" evidence="1">
    <location>
        <begin position="12"/>
        <end position="33"/>
    </location>
</feature>
<dbReference type="Pfam" id="PF19578">
    <property type="entry name" value="DUF6090"/>
    <property type="match status" value="1"/>
</dbReference>
<name>A0A8J2Y5N9_9PROT</name>
<accession>A0A8J2Y5N9</accession>
<gene>
    <name evidence="2" type="ORF">GCM10011342_25100</name>
</gene>
<proteinExistence type="predicted"/>
<evidence type="ECO:0000313" key="3">
    <source>
        <dbReference type="Proteomes" id="UP000613582"/>
    </source>
</evidence>
<evidence type="ECO:0000313" key="2">
    <source>
        <dbReference type="EMBL" id="GGD15316.1"/>
    </source>
</evidence>
<dbReference type="RefSeq" id="WP_188158086.1">
    <property type="nucleotide sequence ID" value="NZ_BMGH01000001.1"/>
</dbReference>
<protein>
    <submittedName>
        <fullName evidence="2">Uncharacterized protein</fullName>
    </submittedName>
</protein>
<sequence length="252" mass="28210">MLLRRMISHVKTQNWLAVFLDFVIVVVGVFIGIQVSNWNEARADRSEEVGYLLALTDDVRLSLASLESMNGLLASQQSALEALYDVHRGQSDPDPEEMAGLIADGLFFLSALRVNETTFDTLVGSGRLNLIGDSDLVAALQALDSAYDATRVSIDNEYQVTYRFSDPLLIEFVDMGPTFLPQHNRDSIPWLRPGEPLTMDASLLTDRRFGNAVLYRAYFSRQVKGHVESLIADLQAIDRRVRERLDDLGYAP</sequence>
<keyword evidence="1" id="KW-1133">Transmembrane helix</keyword>
<reference evidence="2" key="1">
    <citation type="journal article" date="2014" name="Int. J. Syst. Evol. Microbiol.">
        <title>Complete genome sequence of Corynebacterium casei LMG S-19264T (=DSM 44701T), isolated from a smear-ripened cheese.</title>
        <authorList>
            <consortium name="US DOE Joint Genome Institute (JGI-PGF)"/>
            <person name="Walter F."/>
            <person name="Albersmeier A."/>
            <person name="Kalinowski J."/>
            <person name="Ruckert C."/>
        </authorList>
    </citation>
    <scope>NUCLEOTIDE SEQUENCE</scope>
    <source>
        <strain evidence="2">CGMCC 1.12921</strain>
    </source>
</reference>
<comment type="caution">
    <text evidence="2">The sequence shown here is derived from an EMBL/GenBank/DDBJ whole genome shotgun (WGS) entry which is preliminary data.</text>
</comment>
<keyword evidence="1" id="KW-0812">Transmembrane</keyword>
<keyword evidence="3" id="KW-1185">Reference proteome</keyword>
<dbReference type="InterPro" id="IPR045749">
    <property type="entry name" value="DUF6090"/>
</dbReference>